<dbReference type="PANTHER" id="PTHR37936:SF3">
    <property type="entry name" value="TRANSPOSASE INSC FOR INSERTION ELEMENT IS2A-RELATED"/>
    <property type="match status" value="1"/>
</dbReference>
<dbReference type="Pfam" id="PF01527">
    <property type="entry name" value="HTH_Tnp_1"/>
    <property type="match status" value="1"/>
</dbReference>
<protein>
    <submittedName>
        <fullName evidence="2">Transposase</fullName>
    </submittedName>
</protein>
<dbReference type="NCBIfam" id="NF047595">
    <property type="entry name" value="IS66_ISRel24_TnpA"/>
    <property type="match status" value="1"/>
</dbReference>
<dbReference type="GO" id="GO:0043565">
    <property type="term" value="F:sequence-specific DNA binding"/>
    <property type="evidence" value="ECO:0007669"/>
    <property type="project" value="InterPro"/>
</dbReference>
<reference evidence="2" key="2">
    <citation type="submission" date="2020-09" db="EMBL/GenBank/DDBJ databases">
        <authorList>
            <person name="Sun Q."/>
            <person name="Kim S."/>
        </authorList>
    </citation>
    <scope>NUCLEOTIDE SEQUENCE</scope>
    <source>
        <strain evidence="2">KCTC 32255</strain>
    </source>
</reference>
<dbReference type="EMBL" id="BMZA01000027">
    <property type="protein sequence ID" value="GGZ16405.1"/>
    <property type="molecule type" value="Genomic_DNA"/>
</dbReference>
<dbReference type="InterPro" id="IPR010921">
    <property type="entry name" value="Trp_repressor/repl_initiator"/>
</dbReference>
<evidence type="ECO:0000313" key="2">
    <source>
        <dbReference type="EMBL" id="GGZ16405.1"/>
    </source>
</evidence>
<comment type="similarity">
    <text evidence="1">Belongs to the transposase 8 family.</text>
</comment>
<accession>A0A918PMP4</accession>
<dbReference type="Gene3D" id="1.10.10.10">
    <property type="entry name" value="Winged helix-like DNA-binding domain superfamily/Winged helix DNA-binding domain"/>
    <property type="match status" value="1"/>
</dbReference>
<proteinExistence type="inferred from homology"/>
<evidence type="ECO:0000313" key="3">
    <source>
        <dbReference type="Proteomes" id="UP000648075"/>
    </source>
</evidence>
<dbReference type="GO" id="GO:0006313">
    <property type="term" value="P:DNA transposition"/>
    <property type="evidence" value="ECO:0007669"/>
    <property type="project" value="InterPro"/>
</dbReference>
<sequence length="161" mass="17320">MTMSCDDAGTSGVQRFEIFTGAGRRRDWPAEVKASIVAESFAGRETVCSVARRHGLSPSQLFTWRRELRKQLEGRGVTLPVAPTFVPAVIDTAPVGEALPPAKRPKKQRRSKASAVELEIDGVAVKIGRDADAVVIAAVIEALRATVSVRLPACCGIQARR</sequence>
<gene>
    <name evidence="2" type="ORF">GCM10011614_34010</name>
</gene>
<evidence type="ECO:0000256" key="1">
    <source>
        <dbReference type="ARBA" id="ARBA00009964"/>
    </source>
</evidence>
<dbReference type="Proteomes" id="UP000648075">
    <property type="component" value="Unassembled WGS sequence"/>
</dbReference>
<name>A0A918PMP4_9SPHN</name>
<organism evidence="2 3">
    <name type="scientific">Novosphingobium colocasiae</name>
    <dbReference type="NCBI Taxonomy" id="1256513"/>
    <lineage>
        <taxon>Bacteria</taxon>
        <taxon>Pseudomonadati</taxon>
        <taxon>Pseudomonadota</taxon>
        <taxon>Alphaproteobacteria</taxon>
        <taxon>Sphingomonadales</taxon>
        <taxon>Sphingomonadaceae</taxon>
        <taxon>Novosphingobium</taxon>
    </lineage>
</organism>
<dbReference type="SUPFAM" id="SSF48295">
    <property type="entry name" value="TrpR-like"/>
    <property type="match status" value="1"/>
</dbReference>
<keyword evidence="3" id="KW-1185">Reference proteome</keyword>
<dbReference type="GO" id="GO:0004803">
    <property type="term" value="F:transposase activity"/>
    <property type="evidence" value="ECO:0007669"/>
    <property type="project" value="InterPro"/>
</dbReference>
<dbReference type="InterPro" id="IPR002514">
    <property type="entry name" value="Transposase_8"/>
</dbReference>
<dbReference type="PANTHER" id="PTHR37936">
    <property type="entry name" value="TRANSPOSASE INSC FOR INSERTION ELEMENT IS2A-RELATED"/>
    <property type="match status" value="1"/>
</dbReference>
<reference evidence="2" key="1">
    <citation type="journal article" date="2014" name="Int. J. Syst. Evol. Microbiol.">
        <title>Complete genome sequence of Corynebacterium casei LMG S-19264T (=DSM 44701T), isolated from a smear-ripened cheese.</title>
        <authorList>
            <consortium name="US DOE Joint Genome Institute (JGI-PGF)"/>
            <person name="Walter F."/>
            <person name="Albersmeier A."/>
            <person name="Kalinowski J."/>
            <person name="Ruckert C."/>
        </authorList>
    </citation>
    <scope>NUCLEOTIDE SEQUENCE</scope>
    <source>
        <strain evidence="2">KCTC 32255</strain>
    </source>
</reference>
<comment type="caution">
    <text evidence="2">The sequence shown here is derived from an EMBL/GenBank/DDBJ whole genome shotgun (WGS) entry which is preliminary data.</text>
</comment>
<dbReference type="InterPro" id="IPR036388">
    <property type="entry name" value="WH-like_DNA-bd_sf"/>
</dbReference>
<dbReference type="AlphaFoldDB" id="A0A918PMP4"/>